<reference evidence="3" key="1">
    <citation type="submission" date="2022-11" db="UniProtKB">
        <authorList>
            <consortium name="WormBaseParasite"/>
        </authorList>
    </citation>
    <scope>IDENTIFICATION</scope>
</reference>
<keyword evidence="2" id="KW-1185">Reference proteome</keyword>
<feature type="compositionally biased region" description="Polar residues" evidence="1">
    <location>
        <begin position="202"/>
        <end position="211"/>
    </location>
</feature>
<feature type="compositionally biased region" description="Polar residues" evidence="1">
    <location>
        <begin position="375"/>
        <end position="388"/>
    </location>
</feature>
<evidence type="ECO:0000313" key="2">
    <source>
        <dbReference type="Proteomes" id="UP000887566"/>
    </source>
</evidence>
<evidence type="ECO:0000256" key="1">
    <source>
        <dbReference type="SAM" id="MobiDB-lite"/>
    </source>
</evidence>
<feature type="region of interest" description="Disordered" evidence="1">
    <location>
        <begin position="30"/>
        <end position="49"/>
    </location>
</feature>
<dbReference type="Proteomes" id="UP000887566">
    <property type="component" value="Unplaced"/>
</dbReference>
<feature type="region of interest" description="Disordered" evidence="1">
    <location>
        <begin position="121"/>
        <end position="157"/>
    </location>
</feature>
<evidence type="ECO:0000313" key="3">
    <source>
        <dbReference type="WBParaSite" id="PSAMB.scaffold8474size6191.g31433.t1"/>
    </source>
</evidence>
<organism evidence="2 3">
    <name type="scientific">Plectus sambesii</name>
    <dbReference type="NCBI Taxonomy" id="2011161"/>
    <lineage>
        <taxon>Eukaryota</taxon>
        <taxon>Metazoa</taxon>
        <taxon>Ecdysozoa</taxon>
        <taxon>Nematoda</taxon>
        <taxon>Chromadorea</taxon>
        <taxon>Plectida</taxon>
        <taxon>Plectina</taxon>
        <taxon>Plectoidea</taxon>
        <taxon>Plectidae</taxon>
        <taxon>Plectus</taxon>
    </lineage>
</organism>
<dbReference type="AlphaFoldDB" id="A0A914XI76"/>
<proteinExistence type="predicted"/>
<dbReference type="WBParaSite" id="PSAMB.scaffold8474size6191.g31433.t1">
    <property type="protein sequence ID" value="PSAMB.scaffold8474size6191.g31433.t1"/>
    <property type="gene ID" value="PSAMB.scaffold8474size6191.g31433"/>
</dbReference>
<name>A0A914XI76_9BILA</name>
<feature type="region of interest" description="Disordered" evidence="1">
    <location>
        <begin position="363"/>
        <end position="389"/>
    </location>
</feature>
<feature type="compositionally biased region" description="Polar residues" evidence="1">
    <location>
        <begin position="36"/>
        <end position="47"/>
    </location>
</feature>
<feature type="region of interest" description="Disordered" evidence="1">
    <location>
        <begin position="199"/>
        <end position="245"/>
    </location>
</feature>
<sequence length="414" mass="44080">DSLSLRRRGLLRDSSRRARRLLAIFKKMKKDASAGAPNTTTLQKPPQVSTSATVAATLSALDLDDPIFAPGASARTQTASTLGAKAGGVSGLSRLLSAPVSFPGRDLSTIVDLSTESAHAMSRPSSHARMNDATSSPPKVAAPPIPTTAKPSRKASTAGLDPLVFRGLIKLSSAADPSRPSIGARLIARRLSERSQQRLQETLTTSVSGSYSVYDGEASPRKEVTSPRAADAADRPAGQLTADNDGDTIAAAMQRMQKMRLLSDRQATTFRLGGVFGDGISATSSPKLPRRKPSEPTLFRFPTSASNPVIAPDSVVNYCDLSVGGEARTVVPPTPRATPSAVEAAKTNYARIDALSTIAAKEASDQRKLDRRKQSSSTQTLTRKSSFFSKRFTPMKRQTSFLRRRTSITSLTDL</sequence>
<accession>A0A914XI76</accession>
<protein>
    <submittedName>
        <fullName evidence="3">Uncharacterized protein</fullName>
    </submittedName>
</protein>